<accession>A0ABP1PE03</accession>
<feature type="transmembrane region" description="Helical" evidence="5">
    <location>
        <begin position="33"/>
        <end position="54"/>
    </location>
</feature>
<evidence type="ECO:0000313" key="7">
    <source>
        <dbReference type="Proteomes" id="UP001642520"/>
    </source>
</evidence>
<feature type="transmembrane region" description="Helical" evidence="5">
    <location>
        <begin position="66"/>
        <end position="85"/>
    </location>
</feature>
<proteinExistence type="predicted"/>
<organism evidence="6 7">
    <name type="scientific">Xylocopa violacea</name>
    <name type="common">Violet carpenter bee</name>
    <name type="synonym">Apis violacea</name>
    <dbReference type="NCBI Taxonomy" id="135666"/>
    <lineage>
        <taxon>Eukaryota</taxon>
        <taxon>Metazoa</taxon>
        <taxon>Ecdysozoa</taxon>
        <taxon>Arthropoda</taxon>
        <taxon>Hexapoda</taxon>
        <taxon>Insecta</taxon>
        <taxon>Pterygota</taxon>
        <taxon>Neoptera</taxon>
        <taxon>Endopterygota</taxon>
        <taxon>Hymenoptera</taxon>
        <taxon>Apocrita</taxon>
        <taxon>Aculeata</taxon>
        <taxon>Apoidea</taxon>
        <taxon>Anthophila</taxon>
        <taxon>Apidae</taxon>
        <taxon>Xylocopa</taxon>
        <taxon>Xylocopa</taxon>
    </lineage>
</organism>
<dbReference type="EMBL" id="CAXAJV020001300">
    <property type="protein sequence ID" value="CAL7950811.1"/>
    <property type="molecule type" value="Genomic_DNA"/>
</dbReference>
<name>A0ABP1PE03_XYLVO</name>
<dbReference type="PANTHER" id="PTHR13531:SF6">
    <property type="entry name" value="TMEM (HUMAN TRANSMEMBRANE PROTEIN) HOMOLOG"/>
    <property type="match status" value="1"/>
</dbReference>
<keyword evidence="7" id="KW-1185">Reference proteome</keyword>
<dbReference type="Pfam" id="PF09799">
    <property type="entry name" value="Transmemb_17"/>
    <property type="match status" value="1"/>
</dbReference>
<evidence type="ECO:0008006" key="8">
    <source>
        <dbReference type="Google" id="ProtNLM"/>
    </source>
</evidence>
<comment type="subcellular location">
    <subcellularLocation>
        <location evidence="1">Membrane</location>
        <topology evidence="1">Multi-pass membrane protein</topology>
    </subcellularLocation>
</comment>
<dbReference type="Proteomes" id="UP001642520">
    <property type="component" value="Unassembled WGS sequence"/>
</dbReference>
<feature type="transmembrane region" description="Helical" evidence="5">
    <location>
        <begin position="130"/>
        <end position="150"/>
    </location>
</feature>
<keyword evidence="2 5" id="KW-0812">Transmembrane</keyword>
<dbReference type="InterPro" id="IPR019184">
    <property type="entry name" value="Uncharacterised_TM-17"/>
</dbReference>
<protein>
    <recommendedName>
        <fullName evidence="8">Transmembrane protein 17</fullName>
    </recommendedName>
</protein>
<evidence type="ECO:0000313" key="6">
    <source>
        <dbReference type="EMBL" id="CAL7950811.1"/>
    </source>
</evidence>
<evidence type="ECO:0000256" key="4">
    <source>
        <dbReference type="ARBA" id="ARBA00023136"/>
    </source>
</evidence>
<keyword evidence="4 5" id="KW-0472">Membrane</keyword>
<gene>
    <name evidence="6" type="ORF">XYLVIOL_LOCUS10202</name>
</gene>
<evidence type="ECO:0000256" key="5">
    <source>
        <dbReference type="SAM" id="Phobius"/>
    </source>
</evidence>
<keyword evidence="3 5" id="KW-1133">Transmembrane helix</keyword>
<comment type="caution">
    <text evidence="6">The sequence shown here is derived from an EMBL/GenBank/DDBJ whole genome shotgun (WGS) entry which is preliminary data.</text>
</comment>
<reference evidence="6 7" key="1">
    <citation type="submission" date="2024-08" db="EMBL/GenBank/DDBJ databases">
        <authorList>
            <person name="Will J Nash"/>
            <person name="Angela Man"/>
            <person name="Seanna McTaggart"/>
            <person name="Kendall Baker"/>
            <person name="Tom Barker"/>
            <person name="Leah Catchpole"/>
            <person name="Alex Durrant"/>
            <person name="Karim Gharbi"/>
            <person name="Naomi Irish"/>
            <person name="Gemy Kaithakottil"/>
            <person name="Debby Ku"/>
            <person name="Aaliyah Providence"/>
            <person name="Felix Shaw"/>
            <person name="David Swarbreck"/>
            <person name="Chris Watkins"/>
            <person name="Ann M. McCartney"/>
            <person name="Giulio Formenti"/>
            <person name="Alice Mouton"/>
            <person name="Noel Vella"/>
            <person name="Bjorn M von Reumont"/>
            <person name="Adriana Vella"/>
            <person name="Wilfried Haerty"/>
        </authorList>
    </citation>
    <scope>NUCLEOTIDE SEQUENCE [LARGE SCALE GENOMIC DNA]</scope>
</reference>
<dbReference type="PANTHER" id="PTHR13531">
    <property type="entry name" value="GEO07735P1-RELATED-RELATED"/>
    <property type="match status" value="1"/>
</dbReference>
<evidence type="ECO:0000256" key="2">
    <source>
        <dbReference type="ARBA" id="ARBA00022692"/>
    </source>
</evidence>
<evidence type="ECO:0000256" key="3">
    <source>
        <dbReference type="ARBA" id="ARBA00022989"/>
    </source>
</evidence>
<sequence length="176" mass="20187">MLAFTPQDINNQISYKSIYPDCSEIHPNLPLQITLYLNLWFSPGWLVVSFINLTLKYDNLTDVYKLISVAIFLVFTISEFAKLYLGYLGNLAGRIPELASCWVISILIELPLVMFLLFDQQTLSHRSEKYANCLMICFLLTEIITGMIALKNLADKHAKVFYLMHLYTQAHKAGLE</sequence>
<feature type="transmembrane region" description="Helical" evidence="5">
    <location>
        <begin position="97"/>
        <end position="118"/>
    </location>
</feature>
<evidence type="ECO:0000256" key="1">
    <source>
        <dbReference type="ARBA" id="ARBA00004141"/>
    </source>
</evidence>